<dbReference type="EMBL" id="FNVQ01000001">
    <property type="protein sequence ID" value="SEG20295.1"/>
    <property type="molecule type" value="Genomic_DNA"/>
</dbReference>
<dbReference type="Proteomes" id="UP000236745">
    <property type="component" value="Unassembled WGS sequence"/>
</dbReference>
<gene>
    <name evidence="1" type="ORF">SAMN05444390_1011660</name>
</gene>
<protein>
    <submittedName>
        <fullName evidence="1">Uncharacterized protein</fullName>
    </submittedName>
</protein>
<dbReference type="AlphaFoldDB" id="A0A1H5Y950"/>
<accession>A0A1H5Y950</accession>
<sequence>MYLVSLADRHCKPVWQIEQEYSDEDITEFMALDRLKNDQSYRNKIEFSTCDTPQKKTAYIQRKLEEQRKRNNR</sequence>
<organism evidence="1 2">
    <name type="scientific">Marinobacterium lutimaris</name>
    <dbReference type="NCBI Taxonomy" id="568106"/>
    <lineage>
        <taxon>Bacteria</taxon>
        <taxon>Pseudomonadati</taxon>
        <taxon>Pseudomonadota</taxon>
        <taxon>Gammaproteobacteria</taxon>
        <taxon>Oceanospirillales</taxon>
        <taxon>Oceanospirillaceae</taxon>
        <taxon>Marinobacterium</taxon>
    </lineage>
</organism>
<keyword evidence="2" id="KW-1185">Reference proteome</keyword>
<proteinExistence type="predicted"/>
<dbReference type="RefSeq" id="WP_104002541.1">
    <property type="nucleotide sequence ID" value="NZ_FNVQ01000001.1"/>
</dbReference>
<name>A0A1H5Y950_9GAMM</name>
<reference evidence="1 2" key="1">
    <citation type="submission" date="2016-10" db="EMBL/GenBank/DDBJ databases">
        <authorList>
            <person name="de Groot N.N."/>
        </authorList>
    </citation>
    <scope>NUCLEOTIDE SEQUENCE [LARGE SCALE GENOMIC DNA]</scope>
    <source>
        <strain evidence="1 2">DSM 22012</strain>
    </source>
</reference>
<evidence type="ECO:0000313" key="2">
    <source>
        <dbReference type="Proteomes" id="UP000236745"/>
    </source>
</evidence>
<evidence type="ECO:0000313" key="1">
    <source>
        <dbReference type="EMBL" id="SEG20295.1"/>
    </source>
</evidence>